<evidence type="ECO:0000313" key="2">
    <source>
        <dbReference type="EMBL" id="SMO43997.1"/>
    </source>
</evidence>
<protein>
    <submittedName>
        <fullName evidence="2">Glyoxalase family protein</fullName>
    </submittedName>
</protein>
<proteinExistence type="predicted"/>
<keyword evidence="3" id="KW-1185">Reference proteome</keyword>
<feature type="domain" description="VOC" evidence="1">
    <location>
        <begin position="7"/>
        <end position="132"/>
    </location>
</feature>
<dbReference type="RefSeq" id="WP_142713214.1">
    <property type="nucleotide sequence ID" value="NZ_FXTH01000002.1"/>
</dbReference>
<accession>A0A521BA88</accession>
<dbReference type="EMBL" id="FXTH01000002">
    <property type="protein sequence ID" value="SMO43997.1"/>
    <property type="molecule type" value="Genomic_DNA"/>
</dbReference>
<dbReference type="CDD" id="cd08347">
    <property type="entry name" value="PcpA_C_like"/>
    <property type="match status" value="1"/>
</dbReference>
<feature type="domain" description="VOC" evidence="1">
    <location>
        <begin position="154"/>
        <end position="271"/>
    </location>
</feature>
<dbReference type="Proteomes" id="UP000317593">
    <property type="component" value="Unassembled WGS sequence"/>
</dbReference>
<sequence>MKKHNKGIHHITVLSGDAQRNADFYVQSLGMRLVKKSVNQDDPSTYHLFYGNANGSPGSGLTFFPWPMARQGKSGLGEAIKVAFAVPSNSMEYWVEHFGAEGIDFDGPYDRFGQQTLGFKDPDRLQLELVFDEQADQLPGWDEGTVPAAYGIRGFRGTTLRLKKHEPTAEVLQTVFGFEETGQEDNAWLYTTEAPVGGSVIIEEGKSKPSANGRGIVHHVAFRAKDDEELSELRKKVIAMDLNPTTIIDRHWFHSVYFRSPGGVLFEIATDGPGYDVDEDPDRLGEKLILPPWLESRREIIEKRLPDITV</sequence>
<evidence type="ECO:0000313" key="3">
    <source>
        <dbReference type="Proteomes" id="UP000317593"/>
    </source>
</evidence>
<dbReference type="Pfam" id="PF00903">
    <property type="entry name" value="Glyoxalase"/>
    <property type="match status" value="2"/>
</dbReference>
<dbReference type="InterPro" id="IPR029068">
    <property type="entry name" value="Glyas_Bleomycin-R_OHBP_Dase"/>
</dbReference>
<dbReference type="InterPro" id="IPR037523">
    <property type="entry name" value="VOC_core"/>
</dbReference>
<dbReference type="Gene3D" id="3.10.180.10">
    <property type="entry name" value="2,3-Dihydroxybiphenyl 1,2-Dioxygenase, domain 1"/>
    <property type="match status" value="2"/>
</dbReference>
<dbReference type="InterPro" id="IPR004360">
    <property type="entry name" value="Glyas_Fos-R_dOase_dom"/>
</dbReference>
<dbReference type="AlphaFoldDB" id="A0A521BA88"/>
<dbReference type="PROSITE" id="PS51819">
    <property type="entry name" value="VOC"/>
    <property type="match status" value="2"/>
</dbReference>
<organism evidence="2 3">
    <name type="scientific">Fodinibius sediminis</name>
    <dbReference type="NCBI Taxonomy" id="1214077"/>
    <lineage>
        <taxon>Bacteria</taxon>
        <taxon>Pseudomonadati</taxon>
        <taxon>Balneolota</taxon>
        <taxon>Balneolia</taxon>
        <taxon>Balneolales</taxon>
        <taxon>Balneolaceae</taxon>
        <taxon>Fodinibius</taxon>
    </lineage>
</organism>
<name>A0A521BA88_9BACT</name>
<reference evidence="2 3" key="1">
    <citation type="submission" date="2017-05" db="EMBL/GenBank/DDBJ databases">
        <authorList>
            <person name="Varghese N."/>
            <person name="Submissions S."/>
        </authorList>
    </citation>
    <scope>NUCLEOTIDE SEQUENCE [LARGE SCALE GENOMIC DNA]</scope>
    <source>
        <strain evidence="2 3">DSM 21194</strain>
    </source>
</reference>
<evidence type="ECO:0000259" key="1">
    <source>
        <dbReference type="PROSITE" id="PS51819"/>
    </source>
</evidence>
<dbReference type="PANTHER" id="PTHR36110">
    <property type="entry name" value="RING-CLEAVING DIOXYGENASE MHQE-RELATED"/>
    <property type="match status" value="1"/>
</dbReference>
<gene>
    <name evidence="2" type="ORF">SAMN06265218_102350</name>
</gene>
<dbReference type="PANTHER" id="PTHR36110:SF4">
    <property type="entry name" value="RING-CLEAVING DIOXYGENASE MHQA-RELATED"/>
    <property type="match status" value="1"/>
</dbReference>
<dbReference type="InterPro" id="IPR052537">
    <property type="entry name" value="Extradiol_RC_dioxygenase"/>
</dbReference>
<dbReference type="SUPFAM" id="SSF54593">
    <property type="entry name" value="Glyoxalase/Bleomycin resistance protein/Dihydroxybiphenyl dioxygenase"/>
    <property type="match status" value="1"/>
</dbReference>
<dbReference type="OrthoDB" id="9785698at2"/>